<dbReference type="EMBL" id="UZAK01033177">
    <property type="protein sequence ID" value="VDP35179.1"/>
    <property type="molecule type" value="Genomic_DNA"/>
</dbReference>
<dbReference type="WBParaSite" id="SCUD_0000933901-mRNA-1">
    <property type="protein sequence ID" value="SCUD_0000933901-mRNA-1"/>
    <property type="gene ID" value="SCUD_0000933901"/>
</dbReference>
<dbReference type="AlphaFoldDB" id="A0A183K2X5"/>
<sequence>MSYKPIFGHVAPSFNVALLSCGLDLSVEGSECGPLIKPSALVWAPKKKIEAEIKKIRNESIERKKAKDELKRMKRLKEEEKHQRKLENERRSEIVVPITNPAKLKRLRKKQMRTIVTR</sequence>
<organism evidence="4">
    <name type="scientific">Schistosoma curassoni</name>
    <dbReference type="NCBI Taxonomy" id="6186"/>
    <lineage>
        <taxon>Eukaryota</taxon>
        <taxon>Metazoa</taxon>
        <taxon>Spiralia</taxon>
        <taxon>Lophotrochozoa</taxon>
        <taxon>Platyhelminthes</taxon>
        <taxon>Trematoda</taxon>
        <taxon>Digenea</taxon>
        <taxon>Strigeidida</taxon>
        <taxon>Schistosomatoidea</taxon>
        <taxon>Schistosomatidae</taxon>
        <taxon>Schistosoma</taxon>
    </lineage>
</organism>
<dbReference type="Proteomes" id="UP000279833">
    <property type="component" value="Unassembled WGS sequence"/>
</dbReference>
<dbReference type="PROSITE" id="PS51257">
    <property type="entry name" value="PROKAR_LIPOPROTEIN"/>
    <property type="match status" value="1"/>
</dbReference>
<accession>A0A183K2X5</accession>
<gene>
    <name evidence="2" type="ORF">SCUD_LOCUS9339</name>
</gene>
<protein>
    <submittedName>
        <fullName evidence="4">Coiled-coil domain-containing protein 86</fullName>
    </submittedName>
</protein>
<keyword evidence="3" id="KW-1185">Reference proteome</keyword>
<evidence type="ECO:0000313" key="4">
    <source>
        <dbReference type="WBParaSite" id="SCUD_0000933901-mRNA-1"/>
    </source>
</evidence>
<proteinExistence type="predicted"/>
<reference evidence="4" key="1">
    <citation type="submission" date="2016-06" db="UniProtKB">
        <authorList>
            <consortium name="WormBaseParasite"/>
        </authorList>
    </citation>
    <scope>IDENTIFICATION</scope>
</reference>
<evidence type="ECO:0000313" key="3">
    <source>
        <dbReference type="Proteomes" id="UP000279833"/>
    </source>
</evidence>
<evidence type="ECO:0000256" key="1">
    <source>
        <dbReference type="SAM" id="Coils"/>
    </source>
</evidence>
<keyword evidence="1" id="KW-0175">Coiled coil</keyword>
<name>A0A183K2X5_9TREM</name>
<feature type="coiled-coil region" evidence="1">
    <location>
        <begin position="49"/>
        <end position="90"/>
    </location>
</feature>
<evidence type="ECO:0000313" key="2">
    <source>
        <dbReference type="EMBL" id="VDP35179.1"/>
    </source>
</evidence>
<dbReference type="STRING" id="6186.A0A183K2X5"/>
<reference evidence="2 3" key="2">
    <citation type="submission" date="2018-11" db="EMBL/GenBank/DDBJ databases">
        <authorList>
            <consortium name="Pathogen Informatics"/>
        </authorList>
    </citation>
    <scope>NUCLEOTIDE SEQUENCE [LARGE SCALE GENOMIC DNA]</scope>
    <source>
        <strain evidence="2">Dakar</strain>
        <strain evidence="3">Dakar, Senegal</strain>
    </source>
</reference>